<dbReference type="RefSeq" id="WP_284724183.1">
    <property type="nucleotide sequence ID" value="NZ_FXTU01000003.1"/>
</dbReference>
<dbReference type="Proteomes" id="UP001157946">
    <property type="component" value="Unassembled WGS sequence"/>
</dbReference>
<accession>A0AA45WN98</accession>
<evidence type="ECO:0000256" key="1">
    <source>
        <dbReference type="SAM" id="Phobius"/>
    </source>
</evidence>
<feature type="transmembrane region" description="Helical" evidence="1">
    <location>
        <begin position="12"/>
        <end position="33"/>
    </location>
</feature>
<feature type="transmembrane region" description="Helical" evidence="1">
    <location>
        <begin position="90"/>
        <end position="109"/>
    </location>
</feature>
<gene>
    <name evidence="2" type="ORF">SAMN06265361_10352</name>
</gene>
<keyword evidence="1" id="KW-1133">Transmembrane helix</keyword>
<name>A0AA45WN98_9BACL</name>
<comment type="caution">
    <text evidence="2">The sequence shown here is derived from an EMBL/GenBank/DDBJ whole genome shotgun (WGS) entry which is preliminary data.</text>
</comment>
<organism evidence="2 3">
    <name type="scientific">Laceyella tengchongensis</name>
    <dbReference type="NCBI Taxonomy" id="574699"/>
    <lineage>
        <taxon>Bacteria</taxon>
        <taxon>Bacillati</taxon>
        <taxon>Bacillota</taxon>
        <taxon>Bacilli</taxon>
        <taxon>Bacillales</taxon>
        <taxon>Thermoactinomycetaceae</taxon>
        <taxon>Laceyella</taxon>
    </lineage>
</organism>
<dbReference type="EMBL" id="FXTU01000003">
    <property type="protein sequence ID" value="SMP17087.1"/>
    <property type="molecule type" value="Genomic_DNA"/>
</dbReference>
<dbReference type="AlphaFoldDB" id="A0AA45WN98"/>
<keyword evidence="3" id="KW-1185">Reference proteome</keyword>
<keyword evidence="1" id="KW-0472">Membrane</keyword>
<sequence>MEKKKARVGTPWHLWFVGVFFVFLNACGVYDYFMMLGHDSAYYRMNNHGEAVVAYFTDYPILFNVFWAVSISSGLIASILLLFRSCWAVPGALICFVSLICLDVLTFALRDRWHVFGPWSALFDIVILFMMFVLFLYSRKMAKRGVLR</sequence>
<reference evidence="2" key="1">
    <citation type="submission" date="2017-05" db="EMBL/GenBank/DDBJ databases">
        <authorList>
            <person name="Varghese N."/>
            <person name="Submissions S."/>
        </authorList>
    </citation>
    <scope>NUCLEOTIDE SEQUENCE</scope>
    <source>
        <strain evidence="2">DSM 45262</strain>
    </source>
</reference>
<feature type="transmembrane region" description="Helical" evidence="1">
    <location>
        <begin position="61"/>
        <end position="83"/>
    </location>
</feature>
<protein>
    <submittedName>
        <fullName evidence="2">Uncharacterized protein</fullName>
    </submittedName>
</protein>
<evidence type="ECO:0000313" key="3">
    <source>
        <dbReference type="Proteomes" id="UP001157946"/>
    </source>
</evidence>
<feature type="transmembrane region" description="Helical" evidence="1">
    <location>
        <begin position="115"/>
        <end position="138"/>
    </location>
</feature>
<keyword evidence="1" id="KW-0812">Transmembrane</keyword>
<proteinExistence type="predicted"/>
<evidence type="ECO:0000313" key="2">
    <source>
        <dbReference type="EMBL" id="SMP17087.1"/>
    </source>
</evidence>